<protein>
    <recommendedName>
        <fullName evidence="5">CoA transferase</fullName>
    </recommendedName>
</protein>
<feature type="compositionally biased region" description="Polar residues" evidence="2">
    <location>
        <begin position="377"/>
        <end position="388"/>
    </location>
</feature>
<dbReference type="RefSeq" id="WP_158067897.1">
    <property type="nucleotide sequence ID" value="NZ_CP042829.1"/>
</dbReference>
<evidence type="ECO:0000313" key="3">
    <source>
        <dbReference type="EMBL" id="QFG03951.1"/>
    </source>
</evidence>
<evidence type="ECO:0008006" key="5">
    <source>
        <dbReference type="Google" id="ProtNLM"/>
    </source>
</evidence>
<dbReference type="SUPFAM" id="SSF89796">
    <property type="entry name" value="CoA-transferase family III (CaiB/BaiF)"/>
    <property type="match status" value="1"/>
</dbReference>
<sequence>MAGLPFSGVRILDAGELVAAAYATRLLAHLGASVVKLEDPGGDPLRERPPFVERDGYRASALQLFLDQCKRSVVREADAGGESTLGSLLRDADVLIISGDRRRILQRGFDPDQLLASYPSLIVVTITPFGWTGPRADWSATELIMSAAGGWLGISPGALDDPELPPLKAFGQQCEFQGGVHGAIAAVAALFAREQRGGEGEHVDVSVQACIASNLEMNFMHWTYAGRETSRLGTRAIGPWGIIELADGPFFLTCIEEDQWQRLVQFLGNPDWADWEMFGDRLLRAENNDALMPLIQAGLNHLTCQDAFEQLQSQRIACSPVNTMEMLLTSDHLQERDFFVAVEDEIFGAATFPGAPFKMSKTPWKQSTRAPRLGEHSSWSTSALWGID</sequence>
<dbReference type="InterPro" id="IPR044855">
    <property type="entry name" value="CoA-Trfase_III_dom3_sf"/>
</dbReference>
<keyword evidence="4" id="KW-1185">Reference proteome</keyword>
<dbReference type="Gene3D" id="3.40.50.10540">
    <property type="entry name" value="Crotonobetainyl-coa:carnitine coa-transferase, domain 1"/>
    <property type="match status" value="1"/>
</dbReference>
<dbReference type="Proteomes" id="UP000326331">
    <property type="component" value="Chromosome"/>
</dbReference>
<dbReference type="Gene3D" id="3.30.1540.10">
    <property type="entry name" value="formyl-coa transferase, domain 3"/>
    <property type="match status" value="1"/>
</dbReference>
<proteinExistence type="predicted"/>
<evidence type="ECO:0000313" key="4">
    <source>
        <dbReference type="Proteomes" id="UP000326331"/>
    </source>
</evidence>
<dbReference type="InterPro" id="IPR003673">
    <property type="entry name" value="CoA-Trfase_fam_III"/>
</dbReference>
<evidence type="ECO:0000256" key="1">
    <source>
        <dbReference type="ARBA" id="ARBA00022679"/>
    </source>
</evidence>
<reference evidence="3 4" key="2">
    <citation type="submission" date="2019-10" db="EMBL/GenBank/DDBJ databases">
        <title>Thermopilla bonchosmolovskayae gen. nov., sp. nov., a moderately thermophilic Chloroflexi bacterium from a Chukotka hot spring (Arctic, Russia), representing a novel classis Thermopillaia, which include previously uncultivated lineage OLB14.</title>
        <authorList>
            <person name="Kochetkova T.V."/>
            <person name="Zayulina K.S."/>
            <person name="Zhigarkov V.S."/>
            <person name="Minaev N.V."/>
            <person name="Novikov A."/>
            <person name="Toshchakov S.V."/>
            <person name="Elcheninov A.G."/>
            <person name="Kublanov I.V."/>
        </authorList>
    </citation>
    <scope>NUCLEOTIDE SEQUENCE [LARGE SCALE GENOMIC DNA]</scope>
    <source>
        <strain evidence="3 4">3753O</strain>
    </source>
</reference>
<evidence type="ECO:0000256" key="2">
    <source>
        <dbReference type="SAM" id="MobiDB-lite"/>
    </source>
</evidence>
<reference evidence="3 4" key="1">
    <citation type="submission" date="2019-08" db="EMBL/GenBank/DDBJ databases">
        <authorList>
            <person name="Toschakov S.V."/>
        </authorList>
    </citation>
    <scope>NUCLEOTIDE SEQUENCE [LARGE SCALE GENOMIC DNA]</scope>
    <source>
        <strain evidence="3 4">3753O</strain>
    </source>
</reference>
<dbReference type="Pfam" id="PF02515">
    <property type="entry name" value="CoA_transf_3"/>
    <property type="match status" value="1"/>
</dbReference>
<gene>
    <name evidence="3" type="ORF">Tbon_11865</name>
</gene>
<organism evidence="3 4">
    <name type="scientific">Tepidiforma bonchosmolovskayae</name>
    <dbReference type="NCBI Taxonomy" id="2601677"/>
    <lineage>
        <taxon>Bacteria</taxon>
        <taxon>Bacillati</taxon>
        <taxon>Chloroflexota</taxon>
        <taxon>Tepidiformia</taxon>
        <taxon>Tepidiformales</taxon>
        <taxon>Tepidiformaceae</taxon>
        <taxon>Tepidiforma</taxon>
    </lineage>
</organism>
<dbReference type="PANTHER" id="PTHR48207:SF3">
    <property type="entry name" value="SUCCINATE--HYDROXYMETHYLGLUTARATE COA-TRANSFERASE"/>
    <property type="match status" value="1"/>
</dbReference>
<dbReference type="InterPro" id="IPR023606">
    <property type="entry name" value="CoA-Trfase_III_dom_1_sf"/>
</dbReference>
<accession>A0ABX6C667</accession>
<name>A0ABX6C667_9CHLR</name>
<dbReference type="EMBL" id="CP042829">
    <property type="protein sequence ID" value="QFG03951.1"/>
    <property type="molecule type" value="Genomic_DNA"/>
</dbReference>
<keyword evidence="1" id="KW-0808">Transferase</keyword>
<dbReference type="PANTHER" id="PTHR48207">
    <property type="entry name" value="SUCCINATE--HYDROXYMETHYLGLUTARATE COA-TRANSFERASE"/>
    <property type="match status" value="1"/>
</dbReference>
<dbReference type="InterPro" id="IPR050483">
    <property type="entry name" value="CoA-transferase_III_domain"/>
</dbReference>
<feature type="region of interest" description="Disordered" evidence="2">
    <location>
        <begin position="366"/>
        <end position="388"/>
    </location>
</feature>